<dbReference type="Proteomes" id="UP001235303">
    <property type="component" value="Unassembled WGS sequence"/>
</dbReference>
<proteinExistence type="predicted"/>
<dbReference type="EMBL" id="JAQOSP010000087">
    <property type="protein sequence ID" value="MDJ1170355.1"/>
    <property type="molecule type" value="Genomic_DNA"/>
</dbReference>
<accession>A0ABT7ATY2</accession>
<protein>
    <submittedName>
        <fullName evidence="1">Uncharacterized protein</fullName>
    </submittedName>
</protein>
<dbReference type="RefSeq" id="WP_283754113.1">
    <property type="nucleotide sequence ID" value="NZ_JAQOSP010000087.1"/>
</dbReference>
<evidence type="ECO:0000313" key="1">
    <source>
        <dbReference type="EMBL" id="MDJ1170355.1"/>
    </source>
</evidence>
<gene>
    <name evidence="1" type="ORF">PMG71_13025</name>
</gene>
<name>A0ABT7ATY2_9CYAN</name>
<sequence length="40" mass="4396">MALSPAGDDSSLSSAQFSIFNILEQILPEWDHPHKASLEI</sequence>
<reference evidence="1 2" key="1">
    <citation type="submission" date="2023-01" db="EMBL/GenBank/DDBJ databases">
        <title>Novel diversity within Roseofilum (Cyanobacteria; Desertifilaceae) from marine benthic mats with descriptions of four novel species.</title>
        <authorList>
            <person name="Wang Y."/>
            <person name="Berthold D.E."/>
            <person name="Hu J."/>
            <person name="Lefler F.W."/>
            <person name="Laughinghouse H.D. IV."/>
        </authorList>
    </citation>
    <scope>NUCLEOTIDE SEQUENCE [LARGE SCALE GENOMIC DNA]</scope>
    <source>
        <strain evidence="1 2">BLCC-M154</strain>
    </source>
</reference>
<evidence type="ECO:0000313" key="2">
    <source>
        <dbReference type="Proteomes" id="UP001235303"/>
    </source>
</evidence>
<organism evidence="1 2">
    <name type="scientific">Roseofilum acuticapitatum BLCC-M154</name>
    <dbReference type="NCBI Taxonomy" id="3022444"/>
    <lineage>
        <taxon>Bacteria</taxon>
        <taxon>Bacillati</taxon>
        <taxon>Cyanobacteriota</taxon>
        <taxon>Cyanophyceae</taxon>
        <taxon>Desertifilales</taxon>
        <taxon>Desertifilaceae</taxon>
        <taxon>Roseofilum</taxon>
        <taxon>Roseofilum acuticapitatum</taxon>
    </lineage>
</organism>
<comment type="caution">
    <text evidence="1">The sequence shown here is derived from an EMBL/GenBank/DDBJ whole genome shotgun (WGS) entry which is preliminary data.</text>
</comment>
<keyword evidence="2" id="KW-1185">Reference proteome</keyword>